<gene>
    <name evidence="1" type="ORF">BDR25DRAFT_313372</name>
</gene>
<dbReference type="Proteomes" id="UP000799755">
    <property type="component" value="Unassembled WGS sequence"/>
</dbReference>
<organism evidence="1 2">
    <name type="scientific">Lindgomyces ingoldianus</name>
    <dbReference type="NCBI Taxonomy" id="673940"/>
    <lineage>
        <taxon>Eukaryota</taxon>
        <taxon>Fungi</taxon>
        <taxon>Dikarya</taxon>
        <taxon>Ascomycota</taxon>
        <taxon>Pezizomycotina</taxon>
        <taxon>Dothideomycetes</taxon>
        <taxon>Pleosporomycetidae</taxon>
        <taxon>Pleosporales</taxon>
        <taxon>Lindgomycetaceae</taxon>
        <taxon>Lindgomyces</taxon>
    </lineage>
</organism>
<name>A0ACB6R183_9PLEO</name>
<protein>
    <submittedName>
        <fullName evidence="1">Uncharacterized protein</fullName>
    </submittedName>
</protein>
<comment type="caution">
    <text evidence="1">The sequence shown here is derived from an EMBL/GenBank/DDBJ whole genome shotgun (WGS) entry which is preliminary data.</text>
</comment>
<sequence>MRVAANLVVIVAIILVTLCSNGVVAKSAGSAKENSPNRLDALSLAIENEINLKNATFQVDHPHVQFGPAQLPIPEDQSPNYLIPRELTKLFKRTCYFPTGGGHCGDGQICCTDQGDSSSNWCCKDDTQCVPRPKQNPNGWQCSWSKTWVVIWYTSTVYTTKSSTDIRNVAETTKWSTISSTSTVVVTRSDVDTSTEVKVVTVTARVNNRRRLGQTKVAPLTSALPAKPTKSLPIALVAQAKPQGPIAPLITSGAQLRPRGWFKRTLTTETATTSSTTTNVQTRVIYVTSVSYYTETSTTTSTSTSTSTYVANAKKTVTSTSTTTLTLTPGQSAPTPASTKSAGGGQDLQENPPTPGGGGGNGGTSLSKGAQAGIATGTASGSLIICIILAFCIRRRRKKRKEEVAELINAAVAAANNAQSSVPPPEKPPHVGVYAPAAPVPSPPFHTSSYSPNGAPYGRLSDLVPVYSPSDSTARNTPASGLGSPTGLEMSSTPIAAPISMQYQYPRPMSPEGSYEMYHPPPEMPSNYQYPMQRNQPEWRP</sequence>
<evidence type="ECO:0000313" key="1">
    <source>
        <dbReference type="EMBL" id="KAF2472206.1"/>
    </source>
</evidence>
<proteinExistence type="predicted"/>
<evidence type="ECO:0000313" key="2">
    <source>
        <dbReference type="Proteomes" id="UP000799755"/>
    </source>
</evidence>
<keyword evidence="2" id="KW-1185">Reference proteome</keyword>
<dbReference type="EMBL" id="MU003503">
    <property type="protein sequence ID" value="KAF2472206.1"/>
    <property type="molecule type" value="Genomic_DNA"/>
</dbReference>
<reference evidence="1" key="1">
    <citation type="journal article" date="2020" name="Stud. Mycol.">
        <title>101 Dothideomycetes genomes: a test case for predicting lifestyles and emergence of pathogens.</title>
        <authorList>
            <person name="Haridas S."/>
            <person name="Albert R."/>
            <person name="Binder M."/>
            <person name="Bloem J."/>
            <person name="Labutti K."/>
            <person name="Salamov A."/>
            <person name="Andreopoulos B."/>
            <person name="Baker S."/>
            <person name="Barry K."/>
            <person name="Bills G."/>
            <person name="Bluhm B."/>
            <person name="Cannon C."/>
            <person name="Castanera R."/>
            <person name="Culley D."/>
            <person name="Daum C."/>
            <person name="Ezra D."/>
            <person name="Gonzalez J."/>
            <person name="Henrissat B."/>
            <person name="Kuo A."/>
            <person name="Liang C."/>
            <person name="Lipzen A."/>
            <person name="Lutzoni F."/>
            <person name="Magnuson J."/>
            <person name="Mondo S."/>
            <person name="Nolan M."/>
            <person name="Ohm R."/>
            <person name="Pangilinan J."/>
            <person name="Park H.-J."/>
            <person name="Ramirez L."/>
            <person name="Alfaro M."/>
            <person name="Sun H."/>
            <person name="Tritt A."/>
            <person name="Yoshinaga Y."/>
            <person name="Zwiers L.-H."/>
            <person name="Turgeon B."/>
            <person name="Goodwin S."/>
            <person name="Spatafora J."/>
            <person name="Crous P."/>
            <person name="Grigoriev I."/>
        </authorList>
    </citation>
    <scope>NUCLEOTIDE SEQUENCE</scope>
    <source>
        <strain evidence="1">ATCC 200398</strain>
    </source>
</reference>
<accession>A0ACB6R183</accession>